<dbReference type="InterPro" id="IPR000873">
    <property type="entry name" value="AMP-dep_synth/lig_dom"/>
</dbReference>
<dbReference type="Gene3D" id="3.30.300.30">
    <property type="match status" value="1"/>
</dbReference>
<dbReference type="FunFam" id="3.40.50.12780:FF:000001">
    <property type="entry name" value="Acetyl-coenzyme A synthetase"/>
    <property type="match status" value="1"/>
</dbReference>
<dbReference type="AlphaFoldDB" id="A0AAX4NIY6"/>
<comment type="similarity">
    <text evidence="1">Belongs to the ATP-dependent AMP-binding enzyme family.</text>
</comment>
<dbReference type="InterPro" id="IPR045851">
    <property type="entry name" value="AMP-bd_C_sf"/>
</dbReference>
<dbReference type="NCBIfam" id="TIGR02188">
    <property type="entry name" value="Ac_CoA_lig_AcsA"/>
    <property type="match status" value="1"/>
</dbReference>
<dbReference type="Gene3D" id="3.40.50.12780">
    <property type="entry name" value="N-terminal domain of ligase-like"/>
    <property type="match status" value="1"/>
</dbReference>
<dbReference type="PANTHER" id="PTHR24095">
    <property type="entry name" value="ACETYL-COENZYME A SYNTHETASE"/>
    <property type="match status" value="1"/>
</dbReference>
<dbReference type="GO" id="GO:0043427">
    <property type="term" value="P:carbon fixation by 3-hydroxypropionate cycle"/>
    <property type="evidence" value="ECO:0007669"/>
    <property type="project" value="UniProtKB-ARBA"/>
</dbReference>
<dbReference type="GO" id="GO:0043955">
    <property type="term" value="F:3-hydroxypropionyl-CoA synthetase activity"/>
    <property type="evidence" value="ECO:0007669"/>
    <property type="project" value="UniProtKB-ARBA"/>
</dbReference>
<dbReference type="InterPro" id="IPR011904">
    <property type="entry name" value="Ac_CoA_lig"/>
</dbReference>
<organism evidence="11 12">
    <name type="scientific">Oxyplasma meridianum</name>
    <dbReference type="NCBI Taxonomy" id="3073602"/>
    <lineage>
        <taxon>Archaea</taxon>
        <taxon>Methanobacteriati</taxon>
        <taxon>Thermoplasmatota</taxon>
        <taxon>Thermoplasmata</taxon>
        <taxon>Thermoplasmatales</taxon>
        <taxon>Thermoplasmataceae</taxon>
        <taxon>Oxyplasma</taxon>
    </lineage>
</organism>
<dbReference type="PANTHER" id="PTHR24095:SF14">
    <property type="entry name" value="ACETYL-COENZYME A SYNTHETASE 1"/>
    <property type="match status" value="1"/>
</dbReference>
<protein>
    <recommendedName>
        <fullName evidence="2 6">Acetate--CoA ligase</fullName>
        <ecNumber evidence="2 6">6.2.1.1</ecNumber>
    </recommendedName>
</protein>
<evidence type="ECO:0000256" key="5">
    <source>
        <dbReference type="ARBA" id="ARBA00022840"/>
    </source>
</evidence>
<evidence type="ECO:0000256" key="4">
    <source>
        <dbReference type="ARBA" id="ARBA00022741"/>
    </source>
</evidence>
<feature type="domain" description="Acetyl-coenzyme A synthetase N-terminal" evidence="10">
    <location>
        <begin position="21"/>
        <end position="75"/>
    </location>
</feature>
<dbReference type="InterPro" id="IPR032387">
    <property type="entry name" value="ACAS_N"/>
</dbReference>
<dbReference type="GeneID" id="95968093"/>
<dbReference type="NCBIfam" id="NF001208">
    <property type="entry name" value="PRK00174.1"/>
    <property type="match status" value="1"/>
</dbReference>
<keyword evidence="5" id="KW-0067">ATP-binding</keyword>
<feature type="transmembrane region" description="Helical" evidence="7">
    <location>
        <begin position="129"/>
        <end position="162"/>
    </location>
</feature>
<dbReference type="EMBL" id="CP133772">
    <property type="protein sequence ID" value="WYY00772.1"/>
    <property type="molecule type" value="Genomic_DNA"/>
</dbReference>
<evidence type="ECO:0000259" key="10">
    <source>
        <dbReference type="Pfam" id="PF16177"/>
    </source>
</evidence>
<sequence length="645" mass="73043">MREENEALPIKEFYNPRKSNYEEVYRKSMEEPEKFWKEASKVVEWYRDYDVMLDDSNPPFYKWFKGGKLNVSYNALDRHVKMHRRNKAAYIWVAENGEEKIVTYDGLLRRVNNFARSLIDLGMKKGDRIIIYLPMILEAPVAMLACARIGVVFSFVFAGYGAGALADRIKDSGAKLIVTSDGANRNGKVVELKKIVDEALEETSSVGTVIVVKRTGTSVNMEEGRDIWWHDTVKDGQTHVEPEWMDANDPLYLLYSSGTTGKPKGVLHGNGGYSVWVANTLKWAFDPQEDDRWWCAADIGWVTGHSYIVFAPLILGLTSIMFEGAITYPAPDRMWEIIEKYRVNILYTSPTAIRTLMRYGDRYPKMHDLSTLKTLGTVGEPINPAAWKWYYENVGNSKCPIIDTYWQTETGGCMIAPSLGLGLPPLKPGSGTFPMPGVEPVVLDENGKEVPAGQKGYIAYKRPWPGMLMTLNNDPERFKQVYFEKYPGMYFCADYAMKDQDGYYWLLGRSDEVLNVSGHRLGTIEVEDALISSREVAESAVFGKPDSVKGEVIVAFVVLKDEFVNDREVIAKIRKNIRENLGPIYVPEEIHIVKTLPKTRSGKIMRRVVKAVALNQFPGDISTLENTASVEEVKEAIEEFRKVSK</sequence>
<dbReference type="InterPro" id="IPR020845">
    <property type="entry name" value="AMP-binding_CS"/>
</dbReference>
<dbReference type="CDD" id="cd05966">
    <property type="entry name" value="ACS"/>
    <property type="match status" value="1"/>
</dbReference>
<dbReference type="PROSITE" id="PS00455">
    <property type="entry name" value="AMP_BINDING"/>
    <property type="match status" value="1"/>
</dbReference>
<feature type="domain" description="AMP-binding enzyme C-terminal" evidence="9">
    <location>
        <begin position="525"/>
        <end position="603"/>
    </location>
</feature>
<evidence type="ECO:0000259" key="9">
    <source>
        <dbReference type="Pfam" id="PF13193"/>
    </source>
</evidence>
<keyword evidence="7" id="KW-1133">Transmembrane helix</keyword>
<keyword evidence="7" id="KW-0812">Transmembrane</keyword>
<evidence type="ECO:0000256" key="1">
    <source>
        <dbReference type="ARBA" id="ARBA00006432"/>
    </source>
</evidence>
<dbReference type="Pfam" id="PF13193">
    <property type="entry name" value="AMP-binding_C"/>
    <property type="match status" value="1"/>
</dbReference>
<keyword evidence="4" id="KW-0547">Nucleotide-binding</keyword>
<dbReference type="InterPro" id="IPR025110">
    <property type="entry name" value="AMP-bd_C"/>
</dbReference>
<evidence type="ECO:0000256" key="2">
    <source>
        <dbReference type="ARBA" id="ARBA00013275"/>
    </source>
</evidence>
<evidence type="ECO:0000313" key="11">
    <source>
        <dbReference type="EMBL" id="WYY00772.1"/>
    </source>
</evidence>
<evidence type="ECO:0000259" key="8">
    <source>
        <dbReference type="Pfam" id="PF00501"/>
    </source>
</evidence>
<evidence type="ECO:0000256" key="7">
    <source>
        <dbReference type="SAM" id="Phobius"/>
    </source>
</evidence>
<dbReference type="Proteomes" id="UP001451606">
    <property type="component" value="Chromosome"/>
</dbReference>
<feature type="domain" description="AMP-dependent synthetase/ligase" evidence="8">
    <location>
        <begin position="77"/>
        <end position="464"/>
    </location>
</feature>
<proteinExistence type="inferred from homology"/>
<evidence type="ECO:0000256" key="6">
    <source>
        <dbReference type="NCBIfam" id="TIGR02188"/>
    </source>
</evidence>
<reference evidence="11 12" key="1">
    <citation type="submission" date="2023-09" db="EMBL/GenBank/DDBJ databases">
        <authorList>
            <person name="Golyshina O.V."/>
            <person name="Lunev E.A."/>
            <person name="Bargiela R."/>
            <person name="Gaines M.C."/>
            <person name="Daum B."/>
            <person name="Bale N.J."/>
            <person name="Koenen M."/>
            <person name="Sinninghe Damst J.S."/>
            <person name="Yakimov M."/>
            <person name="Golyshin P.N."/>
        </authorList>
    </citation>
    <scope>NUCLEOTIDE SEQUENCE [LARGE SCALE GENOMIC DNA]</scope>
    <source>
        <strain evidence="11 12">M1</strain>
    </source>
</reference>
<keyword evidence="7" id="KW-0472">Membrane</keyword>
<dbReference type="GO" id="GO:0016208">
    <property type="term" value="F:AMP binding"/>
    <property type="evidence" value="ECO:0007669"/>
    <property type="project" value="InterPro"/>
</dbReference>
<dbReference type="Pfam" id="PF00501">
    <property type="entry name" value="AMP-binding"/>
    <property type="match status" value="1"/>
</dbReference>
<dbReference type="GO" id="GO:0019427">
    <property type="term" value="P:acetyl-CoA biosynthetic process from acetate"/>
    <property type="evidence" value="ECO:0007669"/>
    <property type="project" value="UniProtKB-UniRule"/>
</dbReference>
<dbReference type="InterPro" id="IPR042099">
    <property type="entry name" value="ANL_N_sf"/>
</dbReference>
<dbReference type="GO" id="GO:0005524">
    <property type="term" value="F:ATP binding"/>
    <property type="evidence" value="ECO:0007669"/>
    <property type="project" value="UniProtKB-KW"/>
</dbReference>
<dbReference type="Pfam" id="PF16177">
    <property type="entry name" value="ACAS_N"/>
    <property type="match status" value="1"/>
</dbReference>
<evidence type="ECO:0000256" key="3">
    <source>
        <dbReference type="ARBA" id="ARBA00022598"/>
    </source>
</evidence>
<dbReference type="SUPFAM" id="SSF56801">
    <property type="entry name" value="Acetyl-CoA synthetase-like"/>
    <property type="match status" value="1"/>
</dbReference>
<dbReference type="EC" id="6.2.1.1" evidence="2 6"/>
<name>A0AAX4NIY6_9ARCH</name>
<accession>A0AAX4NIY6</accession>
<keyword evidence="12" id="KW-1185">Reference proteome</keyword>
<keyword evidence="3 11" id="KW-0436">Ligase</keyword>
<dbReference type="KEGG" id="omr:OXIME_001356"/>
<evidence type="ECO:0000313" key="12">
    <source>
        <dbReference type="Proteomes" id="UP001451606"/>
    </source>
</evidence>
<dbReference type="RefSeq" id="WP_393971101.1">
    <property type="nucleotide sequence ID" value="NZ_CP133772.1"/>
</dbReference>
<gene>
    <name evidence="11" type="primary">acs</name>
    <name evidence="11" type="ORF">OXIME_001356</name>
</gene>
<dbReference type="GO" id="GO:0003987">
    <property type="term" value="F:acetate-CoA ligase activity"/>
    <property type="evidence" value="ECO:0007669"/>
    <property type="project" value="UniProtKB-UniRule"/>
</dbReference>